<keyword evidence="8 10" id="KW-0067">ATP-binding</keyword>
<evidence type="ECO:0000256" key="8">
    <source>
        <dbReference type="ARBA" id="ARBA00022840"/>
    </source>
</evidence>
<dbReference type="RefSeq" id="WP_279242675.1">
    <property type="nucleotide sequence ID" value="NZ_CP036501.1"/>
</dbReference>
<accession>A0ABY6Q6J6</accession>
<dbReference type="EMBL" id="CP036501">
    <property type="protein sequence ID" value="UZP73876.1"/>
    <property type="molecule type" value="Genomic_DNA"/>
</dbReference>
<evidence type="ECO:0000256" key="6">
    <source>
        <dbReference type="ARBA" id="ARBA00022741"/>
    </source>
</evidence>
<evidence type="ECO:0000256" key="7">
    <source>
        <dbReference type="ARBA" id="ARBA00022801"/>
    </source>
</evidence>
<evidence type="ECO:0000256" key="5">
    <source>
        <dbReference type="ARBA" id="ARBA00022605"/>
    </source>
</evidence>
<dbReference type="Pfam" id="PF01503">
    <property type="entry name" value="PRA-PH"/>
    <property type="match status" value="1"/>
</dbReference>
<dbReference type="InterPro" id="IPR021130">
    <property type="entry name" value="PRib-ATP_PPHydrolase-like"/>
</dbReference>
<comment type="pathway">
    <text evidence="3 10">Amino-acid biosynthesis; L-histidine biosynthesis; L-histidine from 5-phospho-alpha-D-ribose 1-diphosphate: step 2/9.</text>
</comment>
<dbReference type="PANTHER" id="PTHR42945:SF9">
    <property type="entry name" value="HISTIDINE BIOSYNTHESIS BIFUNCTIONAL PROTEIN HISIE"/>
    <property type="match status" value="1"/>
</dbReference>
<reference evidence="11 12" key="1">
    <citation type="submission" date="2019-02" db="EMBL/GenBank/DDBJ databases">
        <title>Halieaceae_genomes.</title>
        <authorList>
            <person name="Li S.-H."/>
        </authorList>
    </citation>
    <scope>NUCLEOTIDE SEQUENCE [LARGE SCALE GENOMIC DNA]</scope>
    <source>
        <strain evidence="11 12">JH123</strain>
    </source>
</reference>
<sequence>MSEVLDALALVIAKRRAADPNESYVASLNAKGLNKILEKVGEEAVEVVIAAKDAELAEASNDRLINEVADLVFHTLVMLDRLGISHNEVLDALASRQGLSGLQEKASRNQ</sequence>
<keyword evidence="9 10" id="KW-0368">Histidine biosynthesis</keyword>
<keyword evidence="4 10" id="KW-0963">Cytoplasm</keyword>
<dbReference type="NCBIfam" id="TIGR03188">
    <property type="entry name" value="histidine_hisI"/>
    <property type="match status" value="1"/>
</dbReference>
<dbReference type="SUPFAM" id="SSF101386">
    <property type="entry name" value="all-alpha NTP pyrophosphatases"/>
    <property type="match status" value="1"/>
</dbReference>
<dbReference type="Gene3D" id="1.10.287.1080">
    <property type="entry name" value="MazG-like"/>
    <property type="match status" value="1"/>
</dbReference>
<protein>
    <recommendedName>
        <fullName evidence="10">Phosphoribosyl-ATP pyrophosphatase</fullName>
        <shortName evidence="10">PRA-PH</shortName>
        <ecNumber evidence="10">3.6.1.31</ecNumber>
    </recommendedName>
</protein>
<dbReference type="Proteomes" id="UP001317963">
    <property type="component" value="Chromosome"/>
</dbReference>
<name>A0ABY6Q6J6_9GAMM</name>
<comment type="subcellular location">
    <subcellularLocation>
        <location evidence="2 10">Cytoplasm</location>
    </subcellularLocation>
</comment>
<comment type="similarity">
    <text evidence="10">Belongs to the PRA-PH family.</text>
</comment>
<dbReference type="EC" id="3.6.1.31" evidence="10"/>
<keyword evidence="6 10" id="KW-0547">Nucleotide-binding</keyword>
<evidence type="ECO:0000256" key="2">
    <source>
        <dbReference type="ARBA" id="ARBA00004496"/>
    </source>
</evidence>
<comment type="catalytic activity">
    <reaction evidence="1 10">
        <text>1-(5-phospho-beta-D-ribosyl)-ATP + H2O = 1-(5-phospho-beta-D-ribosyl)-5'-AMP + diphosphate + H(+)</text>
        <dbReference type="Rhea" id="RHEA:22828"/>
        <dbReference type="ChEBI" id="CHEBI:15377"/>
        <dbReference type="ChEBI" id="CHEBI:15378"/>
        <dbReference type="ChEBI" id="CHEBI:33019"/>
        <dbReference type="ChEBI" id="CHEBI:59457"/>
        <dbReference type="ChEBI" id="CHEBI:73183"/>
        <dbReference type="EC" id="3.6.1.31"/>
    </reaction>
</comment>
<dbReference type="GO" id="GO:0004636">
    <property type="term" value="F:phosphoribosyl-ATP diphosphatase activity"/>
    <property type="evidence" value="ECO:0007669"/>
    <property type="project" value="UniProtKB-EC"/>
</dbReference>
<evidence type="ECO:0000256" key="1">
    <source>
        <dbReference type="ARBA" id="ARBA00001460"/>
    </source>
</evidence>
<evidence type="ECO:0000256" key="4">
    <source>
        <dbReference type="ARBA" id="ARBA00022490"/>
    </source>
</evidence>
<dbReference type="PANTHER" id="PTHR42945">
    <property type="entry name" value="HISTIDINE BIOSYNTHESIS BIFUNCTIONAL PROTEIN"/>
    <property type="match status" value="1"/>
</dbReference>
<evidence type="ECO:0000256" key="10">
    <source>
        <dbReference type="HAMAP-Rule" id="MF_01020"/>
    </source>
</evidence>
<evidence type="ECO:0000313" key="12">
    <source>
        <dbReference type="Proteomes" id="UP001317963"/>
    </source>
</evidence>
<evidence type="ECO:0000256" key="3">
    <source>
        <dbReference type="ARBA" id="ARBA00005204"/>
    </source>
</evidence>
<keyword evidence="7 10" id="KW-0378">Hydrolase</keyword>
<dbReference type="NCBIfam" id="NF001611">
    <property type="entry name" value="PRK00400.1-3"/>
    <property type="match status" value="1"/>
</dbReference>
<keyword evidence="5 10" id="KW-0028">Amino-acid biosynthesis</keyword>
<gene>
    <name evidence="10" type="primary">hisE</name>
    <name evidence="11" type="ORF">E0F26_03560</name>
</gene>
<dbReference type="InterPro" id="IPR008179">
    <property type="entry name" value="HisE"/>
</dbReference>
<dbReference type="CDD" id="cd11534">
    <property type="entry name" value="NTP-PPase_HisIE_like"/>
    <property type="match status" value="1"/>
</dbReference>
<proteinExistence type="inferred from homology"/>
<keyword evidence="12" id="KW-1185">Reference proteome</keyword>
<dbReference type="HAMAP" id="MF_01020">
    <property type="entry name" value="HisE"/>
    <property type="match status" value="1"/>
</dbReference>
<evidence type="ECO:0000256" key="9">
    <source>
        <dbReference type="ARBA" id="ARBA00023102"/>
    </source>
</evidence>
<evidence type="ECO:0000313" key="11">
    <source>
        <dbReference type="EMBL" id="UZP73876.1"/>
    </source>
</evidence>
<organism evidence="11 12">
    <name type="scientific">Candidatus Paraluminiphilus aquimaris</name>
    <dbReference type="NCBI Taxonomy" id="2518994"/>
    <lineage>
        <taxon>Bacteria</taxon>
        <taxon>Pseudomonadati</taxon>
        <taxon>Pseudomonadota</taxon>
        <taxon>Gammaproteobacteria</taxon>
        <taxon>Cellvibrionales</taxon>
        <taxon>Halieaceae</taxon>
        <taxon>Candidatus Paraluminiphilus</taxon>
    </lineage>
</organism>